<reference evidence="2" key="1">
    <citation type="submission" date="2021-04" db="EMBL/GenBank/DDBJ databases">
        <authorList>
            <consortium name="Wellcome Sanger Institute Data Sharing"/>
        </authorList>
    </citation>
    <scope>NUCLEOTIDE SEQUENCE [LARGE SCALE GENOMIC DNA]</scope>
</reference>
<accession>A0A665TAE3</accession>
<dbReference type="SUPFAM" id="SSF51445">
    <property type="entry name" value="(Trans)glycosidases"/>
    <property type="match status" value="2"/>
</dbReference>
<dbReference type="Ensembl" id="ENSENLT00000004050.1">
    <property type="protein sequence ID" value="ENSENLP00000003818.1"/>
    <property type="gene ID" value="ENSENLG00000001851.1"/>
</dbReference>
<name>A0A665TAE3_ECHNA</name>
<proteinExistence type="inferred from homology"/>
<sequence>MSCSPVWTSAFQTEGAWDQEGKGPSIWDHFIHSSVNANSSARTANVASDSYTRWEEDVEALELLGVRSYSFSLSWPRLFPDGHAGFINQVLQAIKFDGVQVFGYSAWSLVDAFEWNYGYAVRRGLFYIDFSQQNRTRAPKTSAQYYQRIINLLGHLTTALL</sequence>
<keyword evidence="3" id="KW-1185">Reference proteome</keyword>
<dbReference type="AlphaFoldDB" id="A0A665TAE3"/>
<dbReference type="GO" id="GO:0005975">
    <property type="term" value="P:carbohydrate metabolic process"/>
    <property type="evidence" value="ECO:0007669"/>
    <property type="project" value="InterPro"/>
</dbReference>
<dbReference type="PANTHER" id="PTHR10353">
    <property type="entry name" value="GLYCOSYL HYDROLASE"/>
    <property type="match status" value="1"/>
</dbReference>
<reference evidence="2" key="2">
    <citation type="submission" date="2025-08" db="UniProtKB">
        <authorList>
            <consortium name="Ensembl"/>
        </authorList>
    </citation>
    <scope>IDENTIFICATION</scope>
</reference>
<comment type="similarity">
    <text evidence="1">Belongs to the glycosyl hydrolase 1 family.</text>
</comment>
<organism evidence="2 3">
    <name type="scientific">Echeneis naucrates</name>
    <name type="common">Live sharksucker</name>
    <dbReference type="NCBI Taxonomy" id="173247"/>
    <lineage>
        <taxon>Eukaryota</taxon>
        <taxon>Metazoa</taxon>
        <taxon>Chordata</taxon>
        <taxon>Craniata</taxon>
        <taxon>Vertebrata</taxon>
        <taxon>Euteleostomi</taxon>
        <taxon>Actinopterygii</taxon>
        <taxon>Neopterygii</taxon>
        <taxon>Teleostei</taxon>
        <taxon>Neoteleostei</taxon>
        <taxon>Acanthomorphata</taxon>
        <taxon>Carangaria</taxon>
        <taxon>Carangiformes</taxon>
        <taxon>Echeneidae</taxon>
        <taxon>Echeneis</taxon>
    </lineage>
</organism>
<dbReference type="InterPro" id="IPR017853">
    <property type="entry name" value="GH"/>
</dbReference>
<evidence type="ECO:0000313" key="2">
    <source>
        <dbReference type="Ensembl" id="ENSENLP00000003818.1"/>
    </source>
</evidence>
<dbReference type="Proteomes" id="UP000472264">
    <property type="component" value="Chromosome 10"/>
</dbReference>
<protein>
    <recommendedName>
        <fullName evidence="4">Klotho beta</fullName>
    </recommendedName>
</protein>
<evidence type="ECO:0000256" key="1">
    <source>
        <dbReference type="RuleBase" id="RU003690"/>
    </source>
</evidence>
<dbReference type="PANTHER" id="PTHR10353:SF68">
    <property type="entry name" value="BETA-KLOTHO"/>
    <property type="match status" value="1"/>
</dbReference>
<evidence type="ECO:0008006" key="4">
    <source>
        <dbReference type="Google" id="ProtNLM"/>
    </source>
</evidence>
<reference evidence="2" key="3">
    <citation type="submission" date="2025-09" db="UniProtKB">
        <authorList>
            <consortium name="Ensembl"/>
        </authorList>
    </citation>
    <scope>IDENTIFICATION</scope>
</reference>
<dbReference type="Gene3D" id="3.20.20.80">
    <property type="entry name" value="Glycosidases"/>
    <property type="match status" value="2"/>
</dbReference>
<evidence type="ECO:0000313" key="3">
    <source>
        <dbReference type="Proteomes" id="UP000472264"/>
    </source>
</evidence>
<dbReference type="InterPro" id="IPR001360">
    <property type="entry name" value="Glyco_hydro_1"/>
</dbReference>
<dbReference type="GO" id="GO:0004553">
    <property type="term" value="F:hydrolase activity, hydrolyzing O-glycosyl compounds"/>
    <property type="evidence" value="ECO:0007669"/>
    <property type="project" value="InterPro"/>
</dbReference>
<dbReference type="PRINTS" id="PR00131">
    <property type="entry name" value="GLHYDRLASE1"/>
</dbReference>
<dbReference type="Pfam" id="PF00232">
    <property type="entry name" value="Glyco_hydro_1"/>
    <property type="match status" value="1"/>
</dbReference>
<gene>
    <name evidence="2" type="primary">klb</name>
</gene>